<accession>A0A2S1R869</accession>
<evidence type="ECO:0000256" key="1">
    <source>
        <dbReference type="SAM" id="Phobius"/>
    </source>
</evidence>
<organism evidence="3 4">
    <name type="scientific">Dietzia lutea</name>
    <dbReference type="NCBI Taxonomy" id="546160"/>
    <lineage>
        <taxon>Bacteria</taxon>
        <taxon>Bacillati</taxon>
        <taxon>Actinomycetota</taxon>
        <taxon>Actinomycetes</taxon>
        <taxon>Mycobacteriales</taxon>
        <taxon>Dietziaceae</taxon>
        <taxon>Dietzia</taxon>
    </lineage>
</organism>
<dbReference type="AlphaFoldDB" id="A0A2S1R869"/>
<protein>
    <recommendedName>
        <fullName evidence="5">Cellulose synthase</fullName>
    </recommendedName>
</protein>
<dbReference type="OrthoDB" id="4588955at2"/>
<reference evidence="3 4" key="1">
    <citation type="submission" date="2016-04" db="EMBL/GenBank/DDBJ databases">
        <title>Complete genome sequence of Dietzia lutea YIM 80766T, a strain isolated from desert soil in Egypt.</title>
        <authorList>
            <person name="Zhao J."/>
            <person name="Hu B."/>
            <person name="Geng S."/>
            <person name="Nie Y."/>
            <person name="Tang Y."/>
        </authorList>
    </citation>
    <scope>NUCLEOTIDE SEQUENCE [LARGE SCALE GENOMIC DNA]</scope>
    <source>
        <strain evidence="3 4">YIM 80766</strain>
    </source>
</reference>
<keyword evidence="1" id="KW-1133">Transmembrane helix</keyword>
<dbReference type="KEGG" id="dlu:A6035_10200"/>
<name>A0A2S1R869_9ACTN</name>
<dbReference type="EMBL" id="CP015449">
    <property type="protein sequence ID" value="AWH92473.1"/>
    <property type="molecule type" value="Genomic_DNA"/>
</dbReference>
<keyword evidence="1" id="KW-0472">Membrane</keyword>
<keyword evidence="1" id="KW-0812">Transmembrane</keyword>
<evidence type="ECO:0008006" key="5">
    <source>
        <dbReference type="Google" id="ProtNLM"/>
    </source>
</evidence>
<evidence type="ECO:0000313" key="4">
    <source>
        <dbReference type="Proteomes" id="UP000244928"/>
    </source>
</evidence>
<keyword evidence="4" id="KW-1185">Reference proteome</keyword>
<proteinExistence type="predicted"/>
<dbReference type="Proteomes" id="UP000244928">
    <property type="component" value="Chromosome"/>
</dbReference>
<feature type="signal peptide" evidence="2">
    <location>
        <begin position="1"/>
        <end position="27"/>
    </location>
</feature>
<evidence type="ECO:0000256" key="2">
    <source>
        <dbReference type="SAM" id="SignalP"/>
    </source>
</evidence>
<evidence type="ECO:0000313" key="3">
    <source>
        <dbReference type="EMBL" id="AWH92473.1"/>
    </source>
</evidence>
<feature type="transmembrane region" description="Helical" evidence="1">
    <location>
        <begin position="607"/>
        <end position="629"/>
    </location>
</feature>
<sequence length="639" mass="67111">MFSLRDLRVPASLLLALSLAFPTPVAAQTVVDGVSLGVAEVLEFRDRSAEVAVPIPVPAGLTPRTLSTTVQFPVDLERGHLEAWSGDLLLDRIELDGAEDTVRLDIPLVGARIRSGVLDLTLRTVLHSRGEVCPDWSDRSLVLRDSEVDFEGEPEPPRVLADFIPSVVDRLEIYLPDEPSIAEAEAAAQLATTSAAAFGRRGMDIEVLPASGPRAPTATPFTRRAEIRESDQTRIELTDEEVPTAIISGDAAALARETRSVSSDLWSLAVAGSATLNSSAPAPRALVTEGTLDELGIGSRSARSVGTVSAAFGLDQTSLARVSGDVTIDLVGTYSPPPSDRSGLIVVTAGQTVLDSWTADQAGIIERTVTVPAGALGRYTDISVSLQTAGAGAACGVLQPLTMILDGSSRVQISEPTSPAPAGFDSLPQALMPRMQVATASGSLDDTARAVTILAELQALSASPLLPEWVPMDVLLDGNVPGLLVTSESAPSQLDLPLTLTSGRTLEVMGAQEGEPATLRFYEDIDFASMQVVEDGDRALLVASTSSGSGELDRTLEWLSREQERWSMLTGNVLFTAPGREPLELSTAEAVEVEAADPASTNGVNTALLVGLVVTVAGVGIAGLVWAVARRRRRVSSGR</sequence>
<feature type="chain" id="PRO_5015522464" description="Cellulose synthase" evidence="2">
    <location>
        <begin position="28"/>
        <end position="639"/>
    </location>
</feature>
<gene>
    <name evidence="3" type="ORF">A6035_10200</name>
</gene>
<dbReference type="RefSeq" id="WP_108847711.1">
    <property type="nucleotide sequence ID" value="NZ_CP015449.1"/>
</dbReference>
<keyword evidence="2" id="KW-0732">Signal</keyword>